<dbReference type="RefSeq" id="WP_092814974.1">
    <property type="nucleotide sequence ID" value="NZ_FNWU01000001.1"/>
</dbReference>
<keyword evidence="2" id="KW-1185">Reference proteome</keyword>
<dbReference type="SUPFAM" id="SSF46785">
    <property type="entry name" value="Winged helix' DNA-binding domain"/>
    <property type="match status" value="1"/>
</dbReference>
<dbReference type="OrthoDB" id="298656at2157"/>
<evidence type="ECO:0000313" key="1">
    <source>
        <dbReference type="EMBL" id="SEH42881.1"/>
    </source>
</evidence>
<evidence type="ECO:0000313" key="2">
    <source>
        <dbReference type="Proteomes" id="UP000199215"/>
    </source>
</evidence>
<dbReference type="Proteomes" id="UP000199215">
    <property type="component" value="Unassembled WGS sequence"/>
</dbReference>
<reference evidence="1 2" key="1">
    <citation type="submission" date="2016-10" db="EMBL/GenBank/DDBJ databases">
        <authorList>
            <person name="de Groot N.N."/>
        </authorList>
    </citation>
    <scope>NUCLEOTIDE SEQUENCE [LARGE SCALE GENOMIC DNA]</scope>
    <source>
        <strain evidence="1 2">IBRC-M10418</strain>
    </source>
</reference>
<dbReference type="Pfam" id="PF05315">
    <property type="entry name" value="ICEA"/>
    <property type="match status" value="1"/>
</dbReference>
<protein>
    <submittedName>
        <fullName evidence="1">ICEA Protein</fullName>
    </submittedName>
</protein>
<organism evidence="1 2">
    <name type="scientific">Halopenitus malekzadehii</name>
    <dbReference type="NCBI Taxonomy" id="1267564"/>
    <lineage>
        <taxon>Archaea</taxon>
        <taxon>Methanobacteriati</taxon>
        <taxon>Methanobacteriota</taxon>
        <taxon>Stenosarchaea group</taxon>
        <taxon>Halobacteria</taxon>
        <taxon>Halobacteriales</taxon>
        <taxon>Haloferacaceae</taxon>
        <taxon>Halopenitus</taxon>
    </lineage>
</organism>
<dbReference type="InterPro" id="IPR007979">
    <property type="entry name" value="NlaIII/ICEA1"/>
</dbReference>
<dbReference type="EMBL" id="FNWU01000001">
    <property type="protein sequence ID" value="SEH42881.1"/>
    <property type="molecule type" value="Genomic_DNA"/>
</dbReference>
<name>A0A1H6I921_9EURY</name>
<dbReference type="InterPro" id="IPR036390">
    <property type="entry name" value="WH_DNA-bd_sf"/>
</dbReference>
<dbReference type="AlphaFoldDB" id="A0A1H6I921"/>
<accession>A0A1H6I921</accession>
<gene>
    <name evidence="1" type="ORF">SAMN05192561_101960</name>
</gene>
<proteinExistence type="predicted"/>
<sequence>MDDATAQLIHELRQDDARTRVVELLEEEPRTPAELRSETGLGREELSGILETAIEQELLERTDDGRVVLTDWGERGAEFVLIEDWNPSSMTTKKGRTFDVLADGEWHCSECELSGSQPAAYIRDFRDEGFEFVSTTDGRGEYDRRYCRTCDDETTHRRMKYAFPSAKPITRQEMPEPFKKRVRELYDGRDAFDLSTPGGTPEVDHRKPRIRWDEPEDFDYESMSDAAVREHFQILSGKHNLLKSRKCERCVETGERPPFLGIEFYYEGGREYEDDVGCSGCGWYNPHRWREAVTDRLERAAACDGSE</sequence>